<proteinExistence type="predicted"/>
<feature type="compositionally biased region" description="Basic residues" evidence="1">
    <location>
        <begin position="8"/>
        <end position="17"/>
    </location>
</feature>
<protein>
    <recommendedName>
        <fullName evidence="4">Endonuclease/exonuclease/phosphatase domain-containing protein</fullName>
    </recommendedName>
</protein>
<dbReference type="SUPFAM" id="SSF56219">
    <property type="entry name" value="DNase I-like"/>
    <property type="match status" value="1"/>
</dbReference>
<organism evidence="3">
    <name type="scientific">Haptolina brevifila</name>
    <dbReference type="NCBI Taxonomy" id="156173"/>
    <lineage>
        <taxon>Eukaryota</taxon>
        <taxon>Haptista</taxon>
        <taxon>Haptophyta</taxon>
        <taxon>Prymnesiophyceae</taxon>
        <taxon>Prymnesiales</taxon>
        <taxon>Prymnesiaceae</taxon>
        <taxon>Haptolina</taxon>
    </lineage>
</organism>
<keyword evidence="2" id="KW-0812">Transmembrane</keyword>
<dbReference type="EMBL" id="HBGU01075061">
    <property type="protein sequence ID" value="CAD9539314.1"/>
    <property type="molecule type" value="Transcribed_RNA"/>
</dbReference>
<feature type="transmembrane region" description="Helical" evidence="2">
    <location>
        <begin position="441"/>
        <end position="460"/>
    </location>
</feature>
<feature type="region of interest" description="Disordered" evidence="1">
    <location>
        <begin position="1"/>
        <end position="32"/>
    </location>
</feature>
<reference evidence="3" key="1">
    <citation type="submission" date="2021-01" db="EMBL/GenBank/DDBJ databases">
        <authorList>
            <person name="Corre E."/>
            <person name="Pelletier E."/>
            <person name="Niang G."/>
            <person name="Scheremetjew M."/>
            <person name="Finn R."/>
            <person name="Kale V."/>
            <person name="Holt S."/>
            <person name="Cochrane G."/>
            <person name="Meng A."/>
            <person name="Brown T."/>
            <person name="Cohen L."/>
        </authorList>
    </citation>
    <scope>NUCLEOTIDE SEQUENCE</scope>
    <source>
        <strain evidence="3">UTEX LB 985</strain>
    </source>
</reference>
<evidence type="ECO:0000313" key="3">
    <source>
        <dbReference type="EMBL" id="CAD9539314.1"/>
    </source>
</evidence>
<keyword evidence="2" id="KW-1133">Transmembrane helix</keyword>
<dbReference type="InterPro" id="IPR036691">
    <property type="entry name" value="Endo/exonu/phosph_ase_sf"/>
</dbReference>
<feature type="region of interest" description="Disordered" evidence="1">
    <location>
        <begin position="85"/>
        <end position="105"/>
    </location>
</feature>
<accession>A0A7S2J8D1</accession>
<dbReference type="Gene3D" id="3.60.10.10">
    <property type="entry name" value="Endonuclease/exonuclease/phosphatase"/>
    <property type="match status" value="1"/>
</dbReference>
<keyword evidence="2" id="KW-0472">Membrane</keyword>
<sequence length="469" mass="53635">MFTERTHNLRRWQKRKDKQGTSTHKTCKKFRGTAPPTLAVPVQCEQWERKGMACTDRTCLRRLSSMLWRAWVDICAWIARVSGEAENPGPHPAAGHSNLRRRSKKVRSHVNDMKMGFLNAHSLADDKFRPYLLNQYRRKFQIFAVAETWCPDAEHETRWAKDWKGSGGVIWASGPPPSNTNTQSHWGRGMAIFFAKELGDVGATATVTRDPNGRYLVVECTIHSRATVIVCAHADNHSDREQADFYTRLQRSLPAYKAGVDYFFLLDANNAPSWSLDHRDLSTGPGAPQDRTLGIEAMNTVFDAYHVTDTFRCLHPYTFESTRDNRVGGKVTCQKRLDRVYASRHLLRPSSTPTVRSTTHLWPEEIDFSALRQMGSDSKWSDHATVACNVQYTKVPRAESRWSMPLHVLEELQPVETTQQHRPPDCPLDCPRWGGQSTVHWTVQWTVMWIVGWTVILVIFDCTPETDIM</sequence>
<gene>
    <name evidence="3" type="ORF">CBRE1094_LOCUS40898</name>
</gene>
<dbReference type="AlphaFoldDB" id="A0A7S2J8D1"/>
<evidence type="ECO:0000256" key="1">
    <source>
        <dbReference type="SAM" id="MobiDB-lite"/>
    </source>
</evidence>
<evidence type="ECO:0008006" key="4">
    <source>
        <dbReference type="Google" id="ProtNLM"/>
    </source>
</evidence>
<name>A0A7S2J8D1_9EUKA</name>
<evidence type="ECO:0000256" key="2">
    <source>
        <dbReference type="SAM" id="Phobius"/>
    </source>
</evidence>